<name>A0A6B2MF20_9BURK</name>
<evidence type="ECO:0000313" key="1">
    <source>
        <dbReference type="EMBL" id="NDV73521.1"/>
    </source>
</evidence>
<dbReference type="EMBL" id="JAAEAM010000016">
    <property type="protein sequence ID" value="NDV73521.1"/>
    <property type="molecule type" value="Genomic_DNA"/>
</dbReference>
<reference evidence="1" key="1">
    <citation type="submission" date="2019-11" db="EMBL/GenBank/DDBJ databases">
        <title>Burkholderia cenocepacia CF.</title>
        <authorList>
            <person name="Vianna E.F."/>
            <person name="Marques E.A."/>
            <person name="Albano R.M."/>
            <person name="Leao R.S."/>
        </authorList>
    </citation>
    <scope>NUCLEOTIDE SEQUENCE</scope>
    <source>
        <strain evidence="1">MS-2140</strain>
    </source>
</reference>
<organism evidence="1">
    <name type="scientific">Burkholderia cenocepacia</name>
    <dbReference type="NCBI Taxonomy" id="95486"/>
    <lineage>
        <taxon>Bacteria</taxon>
        <taxon>Pseudomonadati</taxon>
        <taxon>Pseudomonadota</taxon>
        <taxon>Betaproteobacteria</taxon>
        <taxon>Burkholderiales</taxon>
        <taxon>Burkholderiaceae</taxon>
        <taxon>Burkholderia</taxon>
        <taxon>Burkholderia cepacia complex</taxon>
    </lineage>
</organism>
<comment type="caution">
    <text evidence="1">The sequence shown here is derived from an EMBL/GenBank/DDBJ whole genome shotgun (WGS) entry which is preliminary data.</text>
</comment>
<proteinExistence type="predicted"/>
<accession>A0A6B2MF20</accession>
<sequence length="121" mass="12851">MRGLALHVSIAMNQIKHTPGPWLPHALYPEILVSSHAPTLSLLTVDAAGAARFISPDDCKTASAAVDMAEALQLVLRAIPADALKSSIRIVAETALVKAGYLTIQPKGDPPRHIRICGENL</sequence>
<protein>
    <submittedName>
        <fullName evidence="1">Acetyl-CoA carboxylase</fullName>
    </submittedName>
</protein>
<gene>
    <name evidence="1" type="ORF">GFJ35_15765</name>
</gene>
<dbReference type="AlphaFoldDB" id="A0A6B2MF20"/>